<dbReference type="AlphaFoldDB" id="A0A922NZ30"/>
<sequence length="127" mass="14534">MFEKASRIKLRFSTPKGEITVERLWDLPLKSPTGMSLDALAIQSNKKIKESEEFSFVDEVQKDSVECLRLDILKHIIQVKQAENKAAREASEIKAERQRLLEIIAKKKHEADADLSIEELSKKLDSL</sequence>
<evidence type="ECO:0000256" key="1">
    <source>
        <dbReference type="SAM" id="Coils"/>
    </source>
</evidence>
<feature type="coiled-coil region" evidence="1">
    <location>
        <begin position="79"/>
        <end position="110"/>
    </location>
</feature>
<name>A0A922NZ30_9HYPH</name>
<accession>A0A922NZ30</accession>
<evidence type="ECO:0000313" key="3">
    <source>
        <dbReference type="Proteomes" id="UP000052167"/>
    </source>
</evidence>
<protein>
    <submittedName>
        <fullName evidence="2">Uncharacterized protein</fullName>
    </submittedName>
</protein>
<keyword evidence="3" id="KW-1185">Reference proteome</keyword>
<comment type="caution">
    <text evidence="2">The sequence shown here is derived from an EMBL/GenBank/DDBJ whole genome shotgun (WGS) entry which is preliminary data.</text>
</comment>
<dbReference type="OrthoDB" id="3380195at2"/>
<reference evidence="2 3" key="1">
    <citation type="submission" date="2014-06" db="EMBL/GenBank/DDBJ databases">
        <title>Rhizobium pelagicum/R2-400B4.</title>
        <authorList>
            <person name="Kimes N.E."/>
            <person name="Lopez-Perez M."/>
        </authorList>
    </citation>
    <scope>NUCLEOTIDE SEQUENCE [LARGE SCALE GENOMIC DNA]</scope>
    <source>
        <strain evidence="2 3">R2-400B4</strain>
    </source>
</reference>
<organism evidence="2 3">
    <name type="scientific">Pseudorhizobium pelagicum</name>
    <dbReference type="NCBI Taxonomy" id="1509405"/>
    <lineage>
        <taxon>Bacteria</taxon>
        <taxon>Pseudomonadati</taxon>
        <taxon>Pseudomonadota</taxon>
        <taxon>Alphaproteobacteria</taxon>
        <taxon>Hyphomicrobiales</taxon>
        <taxon>Rhizobiaceae</taxon>
        <taxon>Rhizobium/Agrobacterium group</taxon>
        <taxon>Pseudorhizobium</taxon>
    </lineage>
</organism>
<evidence type="ECO:0000313" key="2">
    <source>
        <dbReference type="EMBL" id="KEQ05652.1"/>
    </source>
</evidence>
<gene>
    <name evidence="2" type="ORF">GV68_08985</name>
</gene>
<dbReference type="EMBL" id="JOKJ01000019">
    <property type="protein sequence ID" value="KEQ05652.1"/>
    <property type="molecule type" value="Genomic_DNA"/>
</dbReference>
<proteinExistence type="predicted"/>
<dbReference type="Proteomes" id="UP000052167">
    <property type="component" value="Unassembled WGS sequence"/>
</dbReference>
<keyword evidence="1" id="KW-0175">Coiled coil</keyword>
<dbReference type="RefSeq" id="WP_037189989.1">
    <property type="nucleotide sequence ID" value="NZ_JOKJ01000019.1"/>
</dbReference>